<dbReference type="Pfam" id="PF01535">
    <property type="entry name" value="PPR"/>
    <property type="match status" value="2"/>
</dbReference>
<feature type="repeat" description="PPR" evidence="3">
    <location>
        <begin position="419"/>
        <end position="453"/>
    </location>
</feature>
<evidence type="ECO:0000256" key="3">
    <source>
        <dbReference type="PROSITE-ProRule" id="PRU00708"/>
    </source>
</evidence>
<evidence type="ECO:0000256" key="1">
    <source>
        <dbReference type="ARBA" id="ARBA00007626"/>
    </source>
</evidence>
<dbReference type="NCBIfam" id="TIGR00756">
    <property type="entry name" value="PPR"/>
    <property type="match status" value="4"/>
</dbReference>
<evidence type="ECO:0000256" key="4">
    <source>
        <dbReference type="SAM" id="MobiDB-lite"/>
    </source>
</evidence>
<dbReference type="GO" id="GO:0003729">
    <property type="term" value="F:mRNA binding"/>
    <property type="evidence" value="ECO:0007669"/>
    <property type="project" value="InterPro"/>
</dbReference>
<comment type="similarity">
    <text evidence="1">Belongs to the PPR family. P subfamily.</text>
</comment>
<keyword evidence="2" id="KW-0677">Repeat</keyword>
<accession>A0AAV7FIE3</accession>
<name>A0AAV7FIE3_DENCH</name>
<dbReference type="PANTHER" id="PTHR47874">
    <property type="entry name" value="EXPRESSED PROTEIN"/>
    <property type="match status" value="1"/>
</dbReference>
<organism evidence="5 6">
    <name type="scientific">Dendrobium chrysotoxum</name>
    <name type="common">Orchid</name>
    <dbReference type="NCBI Taxonomy" id="161865"/>
    <lineage>
        <taxon>Eukaryota</taxon>
        <taxon>Viridiplantae</taxon>
        <taxon>Streptophyta</taxon>
        <taxon>Embryophyta</taxon>
        <taxon>Tracheophyta</taxon>
        <taxon>Spermatophyta</taxon>
        <taxon>Magnoliopsida</taxon>
        <taxon>Liliopsida</taxon>
        <taxon>Asparagales</taxon>
        <taxon>Orchidaceae</taxon>
        <taxon>Epidendroideae</taxon>
        <taxon>Malaxideae</taxon>
        <taxon>Dendrobiinae</taxon>
        <taxon>Dendrobium</taxon>
    </lineage>
</organism>
<keyword evidence="6" id="KW-1185">Reference proteome</keyword>
<proteinExistence type="inferred from homology"/>
<dbReference type="InterPro" id="IPR002885">
    <property type="entry name" value="PPR_rpt"/>
</dbReference>
<evidence type="ECO:0008006" key="7">
    <source>
        <dbReference type="Google" id="ProtNLM"/>
    </source>
</evidence>
<dbReference type="PANTHER" id="PTHR47874:SF7">
    <property type="entry name" value="BNAA05G30910D PROTEIN"/>
    <property type="match status" value="1"/>
</dbReference>
<dbReference type="AlphaFoldDB" id="A0AAV7FIE3"/>
<evidence type="ECO:0000256" key="2">
    <source>
        <dbReference type="ARBA" id="ARBA00022737"/>
    </source>
</evidence>
<dbReference type="Proteomes" id="UP000775213">
    <property type="component" value="Unassembled WGS sequence"/>
</dbReference>
<evidence type="ECO:0000313" key="6">
    <source>
        <dbReference type="Proteomes" id="UP000775213"/>
    </source>
</evidence>
<dbReference type="EMBL" id="JAGFBR010000813">
    <property type="protein sequence ID" value="KAH0433569.1"/>
    <property type="molecule type" value="Genomic_DNA"/>
</dbReference>
<reference evidence="5 6" key="1">
    <citation type="journal article" date="2021" name="Hortic Res">
        <title>Chromosome-scale assembly of the Dendrobium chrysotoxum genome enhances the understanding of orchid evolution.</title>
        <authorList>
            <person name="Zhang Y."/>
            <person name="Zhang G.Q."/>
            <person name="Zhang D."/>
            <person name="Liu X.D."/>
            <person name="Xu X.Y."/>
            <person name="Sun W.H."/>
            <person name="Yu X."/>
            <person name="Zhu X."/>
            <person name="Wang Z.W."/>
            <person name="Zhao X."/>
            <person name="Zhong W.Y."/>
            <person name="Chen H."/>
            <person name="Yin W.L."/>
            <person name="Huang T."/>
            <person name="Niu S.C."/>
            <person name="Liu Z.J."/>
        </authorList>
    </citation>
    <scope>NUCLEOTIDE SEQUENCE [LARGE SCALE GENOMIC DNA]</scope>
    <source>
        <strain evidence="5">Lindl</strain>
    </source>
</reference>
<dbReference type="InterPro" id="IPR044179">
    <property type="entry name" value="PPR5-like"/>
</dbReference>
<dbReference type="Gene3D" id="1.25.40.10">
    <property type="entry name" value="Tetratricopeptide repeat domain"/>
    <property type="match status" value="3"/>
</dbReference>
<dbReference type="InterPro" id="IPR011990">
    <property type="entry name" value="TPR-like_helical_dom_sf"/>
</dbReference>
<sequence length="492" mass="55450">MATASFISLSASFLPFQWKDGKVAEVPTLRGCLCAVRSRPTRKSSSSSSSPPGVSSAPKKAPAANEPPSLPKKRHWKEGEFPGVSESSIAGSSRTPIKNVKKKIDDRAAAKAWACTVTEALSDRIQKKQWQEALEVFEMLRAQTFYRPKEGTFMKLLVLLGKSGQAVRAGELFETMVEEGIEPTSALYTALLASYCRCNILDKAFSILTKMKTLPLCQPDVFTYSTLLKACVEASRFELIDTLYQDMRERMVVPNTVTQNIVLGGYGKAGKFKEMEKVLTAMLESDTCKPDVWTMNIILGLFSTKGEIHMMEKWYEKFRSIGIEPETRTFNILISSYGRKRMYDKMTSVWNTCGNWHFHGPPQLITTSLKPLLLLVMPKGMKADTNTFRYLITGYGNSGLFHKVVSSIKLAERLEIPHNTSFYNAVIYACSKAGDLTEMERVFKCMKERQYMPDSTTYSILVETYRKEGMNDKIYNLQQEEGRSFGIKLFAE</sequence>
<comment type="caution">
    <text evidence="5">The sequence shown here is derived from an EMBL/GenBank/DDBJ whole genome shotgun (WGS) entry which is preliminary data.</text>
</comment>
<dbReference type="PROSITE" id="PS51375">
    <property type="entry name" value="PPR"/>
    <property type="match status" value="4"/>
</dbReference>
<feature type="repeat" description="PPR" evidence="3">
    <location>
        <begin position="220"/>
        <end position="254"/>
    </location>
</feature>
<feature type="repeat" description="PPR" evidence="3">
    <location>
        <begin position="255"/>
        <end position="290"/>
    </location>
</feature>
<feature type="repeat" description="PPR" evidence="3">
    <location>
        <begin position="149"/>
        <end position="183"/>
    </location>
</feature>
<feature type="region of interest" description="Disordered" evidence="4">
    <location>
        <begin position="37"/>
        <end position="92"/>
    </location>
</feature>
<evidence type="ECO:0000313" key="5">
    <source>
        <dbReference type="EMBL" id="KAH0433569.1"/>
    </source>
</evidence>
<protein>
    <recommendedName>
        <fullName evidence="7">Pentatricopeptide repeat-containing protein</fullName>
    </recommendedName>
</protein>
<gene>
    <name evidence="5" type="ORF">IEQ34_026999</name>
</gene>
<feature type="compositionally biased region" description="Low complexity" evidence="4">
    <location>
        <begin position="43"/>
        <end position="67"/>
    </location>
</feature>
<dbReference type="Pfam" id="PF13041">
    <property type="entry name" value="PPR_2"/>
    <property type="match status" value="3"/>
</dbReference>